<dbReference type="InterPro" id="IPR027417">
    <property type="entry name" value="P-loop_NTPase"/>
</dbReference>
<keyword evidence="3" id="KW-0282">Flagellum</keyword>
<dbReference type="EMBL" id="SMGQ01000011">
    <property type="protein sequence ID" value="TCK97911.1"/>
    <property type="molecule type" value="Genomic_DNA"/>
</dbReference>
<dbReference type="InterPro" id="IPR033875">
    <property type="entry name" value="FlhG"/>
</dbReference>
<organism evidence="3 4">
    <name type="scientific">Natranaerovirga hydrolytica</name>
    <dbReference type="NCBI Taxonomy" id="680378"/>
    <lineage>
        <taxon>Bacteria</taxon>
        <taxon>Bacillati</taxon>
        <taxon>Bacillota</taxon>
        <taxon>Clostridia</taxon>
        <taxon>Lachnospirales</taxon>
        <taxon>Natranaerovirgaceae</taxon>
        <taxon>Natranaerovirga</taxon>
    </lineage>
</organism>
<dbReference type="GO" id="GO:0051782">
    <property type="term" value="P:negative regulation of cell division"/>
    <property type="evidence" value="ECO:0007669"/>
    <property type="project" value="TreeGrafter"/>
</dbReference>
<dbReference type="InterPro" id="IPR025501">
    <property type="entry name" value="MinD_FleN"/>
</dbReference>
<dbReference type="SUPFAM" id="SSF52540">
    <property type="entry name" value="P-loop containing nucleoside triphosphate hydrolases"/>
    <property type="match status" value="1"/>
</dbReference>
<evidence type="ECO:0000313" key="3">
    <source>
        <dbReference type="EMBL" id="TCK97911.1"/>
    </source>
</evidence>
<dbReference type="GO" id="GO:0005829">
    <property type="term" value="C:cytosol"/>
    <property type="evidence" value="ECO:0007669"/>
    <property type="project" value="TreeGrafter"/>
</dbReference>
<dbReference type="CDD" id="cd02038">
    <property type="entry name" value="FlhG-like"/>
    <property type="match status" value="1"/>
</dbReference>
<dbReference type="PANTHER" id="PTHR43384">
    <property type="entry name" value="SEPTUM SITE-DETERMINING PROTEIN MIND HOMOLOG, CHLOROPLASTIC-RELATED"/>
    <property type="match status" value="1"/>
</dbReference>
<dbReference type="PANTHER" id="PTHR43384:SF4">
    <property type="entry name" value="CELLULOSE BIOSYNTHESIS PROTEIN BCSQ-RELATED"/>
    <property type="match status" value="1"/>
</dbReference>
<keyword evidence="3" id="KW-0966">Cell projection</keyword>
<evidence type="ECO:0000313" key="4">
    <source>
        <dbReference type="Proteomes" id="UP000294545"/>
    </source>
</evidence>
<dbReference type="GO" id="GO:0016887">
    <property type="term" value="F:ATP hydrolysis activity"/>
    <property type="evidence" value="ECO:0007669"/>
    <property type="project" value="TreeGrafter"/>
</dbReference>
<dbReference type="PIRSF" id="PIRSF003092">
    <property type="entry name" value="MinD"/>
    <property type="match status" value="1"/>
</dbReference>
<name>A0A4V2Q1J7_9FIRM</name>
<keyword evidence="4" id="KW-1185">Reference proteome</keyword>
<accession>A0A4V2Q1J7</accession>
<reference evidence="3 4" key="1">
    <citation type="submission" date="2019-03" db="EMBL/GenBank/DDBJ databases">
        <title>Genomic Encyclopedia of Type Strains, Phase IV (KMG-IV): sequencing the most valuable type-strain genomes for metagenomic binning, comparative biology and taxonomic classification.</title>
        <authorList>
            <person name="Goeker M."/>
        </authorList>
    </citation>
    <scope>NUCLEOTIDE SEQUENCE [LARGE SCALE GENOMIC DNA]</scope>
    <source>
        <strain evidence="3 4">DSM 24176</strain>
    </source>
</reference>
<protein>
    <submittedName>
        <fullName evidence="3">Flagellar biosynthesis protein FlhG</fullName>
    </submittedName>
</protein>
<dbReference type="InterPro" id="IPR050625">
    <property type="entry name" value="ParA/MinD_ATPase"/>
</dbReference>
<dbReference type="OrthoDB" id="9816297at2"/>
<dbReference type="GO" id="GO:0009898">
    <property type="term" value="C:cytoplasmic side of plasma membrane"/>
    <property type="evidence" value="ECO:0007669"/>
    <property type="project" value="TreeGrafter"/>
</dbReference>
<gene>
    <name evidence="3" type="ORF">EDC19_0313</name>
</gene>
<dbReference type="InterPro" id="IPR033756">
    <property type="entry name" value="YlxH/NBP35"/>
</dbReference>
<keyword evidence="3" id="KW-0969">Cilium</keyword>
<dbReference type="RefSeq" id="WP_132279496.1">
    <property type="nucleotide sequence ID" value="NZ_SMGQ01000011.1"/>
</dbReference>
<dbReference type="GO" id="GO:0005524">
    <property type="term" value="F:ATP binding"/>
    <property type="evidence" value="ECO:0007669"/>
    <property type="project" value="UniProtKB-KW"/>
</dbReference>
<keyword evidence="1" id="KW-0547">Nucleotide-binding</keyword>
<dbReference type="Pfam" id="PF10609">
    <property type="entry name" value="ParA"/>
    <property type="match status" value="1"/>
</dbReference>
<evidence type="ECO:0000256" key="2">
    <source>
        <dbReference type="ARBA" id="ARBA00022840"/>
    </source>
</evidence>
<evidence type="ECO:0000256" key="1">
    <source>
        <dbReference type="ARBA" id="ARBA00022741"/>
    </source>
</evidence>
<dbReference type="Gene3D" id="3.40.50.300">
    <property type="entry name" value="P-loop containing nucleotide triphosphate hydrolases"/>
    <property type="match status" value="1"/>
</dbReference>
<dbReference type="AlphaFoldDB" id="A0A4V2Q1J7"/>
<keyword evidence="2" id="KW-0067">ATP-binding</keyword>
<proteinExistence type="predicted"/>
<comment type="caution">
    <text evidence="3">The sequence shown here is derived from an EMBL/GenBank/DDBJ whole genome shotgun (WGS) entry which is preliminary data.</text>
</comment>
<dbReference type="Proteomes" id="UP000294545">
    <property type="component" value="Unassembled WGS sequence"/>
</dbReference>
<sequence length="293" mass="32444">MDQAEQLRKKIKKKKSNGKSARLITVTSGKGGVGKTNVSVNLAVQLKKMGKRVMILDADFGLANIEVLFGIFPKQNLSDLIYKGKDIKDIITQGPLGIEFISGGSGIQELSQLRDDQIHYLMRKLQEIDYMADIIIIDTGAGISSSVLKFVMASEEVILVTTPEPTSITDSYSLLKALKRSEDFDPQKTSIKLITNKVHSKKEGENIFLKLKMVVKKFLNIDLTHLGIIPQDNNIEKAVIEQKPITIKYPNSGASKAIAEIASSLLEIENESMEEKSGMGKFISNFVNLKIFK</sequence>